<dbReference type="EMBL" id="VFOK01000001">
    <property type="protein sequence ID" value="TQL33292.1"/>
    <property type="molecule type" value="Genomic_DNA"/>
</dbReference>
<dbReference type="PANTHER" id="PTHR40077">
    <property type="entry name" value="MEMBRANE PROTEIN-RELATED"/>
    <property type="match status" value="1"/>
</dbReference>
<evidence type="ECO:0000313" key="8">
    <source>
        <dbReference type="EMBL" id="TQL33292.1"/>
    </source>
</evidence>
<keyword evidence="2" id="KW-1003">Cell membrane</keyword>
<comment type="subcellular location">
    <subcellularLocation>
        <location evidence="1">Cell membrane</location>
        <topology evidence="1">Multi-pass membrane protein</topology>
    </subcellularLocation>
</comment>
<proteinExistence type="predicted"/>
<keyword evidence="5 6" id="KW-0472">Membrane</keyword>
<keyword evidence="4 6" id="KW-1133">Transmembrane helix</keyword>
<dbReference type="Proteomes" id="UP000318336">
    <property type="component" value="Unassembled WGS sequence"/>
</dbReference>
<evidence type="ECO:0000256" key="1">
    <source>
        <dbReference type="ARBA" id="ARBA00004651"/>
    </source>
</evidence>
<name>A0A542XBS2_9MICO</name>
<dbReference type="OrthoDB" id="3396203at2"/>
<evidence type="ECO:0000256" key="5">
    <source>
        <dbReference type="ARBA" id="ARBA00023136"/>
    </source>
</evidence>
<sequence length="124" mass="13347">MSPSSLTTARARTLFRVVAFAEALSWLGLLIGMFFKYVTDSGELGVQIFGPIHGVIFVAYVLVCLAVFRTLGWSATVLLVALASSIPPFATAIFEMWADRRGLVGAPAARDADRVQREPASLAD</sequence>
<organism evidence="8 9">
    <name type="scientific">Barrientosiimonas humi</name>
    <dbReference type="NCBI Taxonomy" id="999931"/>
    <lineage>
        <taxon>Bacteria</taxon>
        <taxon>Bacillati</taxon>
        <taxon>Actinomycetota</taxon>
        <taxon>Actinomycetes</taxon>
        <taxon>Micrococcales</taxon>
        <taxon>Dermacoccaceae</taxon>
        <taxon>Barrientosiimonas</taxon>
    </lineage>
</organism>
<keyword evidence="3 6" id="KW-0812">Transmembrane</keyword>
<accession>A0A542XBS2</accession>
<keyword evidence="9" id="KW-1185">Reference proteome</keyword>
<evidence type="ECO:0000259" key="7">
    <source>
        <dbReference type="Pfam" id="PF12823"/>
    </source>
</evidence>
<evidence type="ECO:0000256" key="6">
    <source>
        <dbReference type="SAM" id="Phobius"/>
    </source>
</evidence>
<dbReference type="InterPro" id="IPR023845">
    <property type="entry name" value="DUF3817_TM"/>
</dbReference>
<evidence type="ECO:0000256" key="3">
    <source>
        <dbReference type="ARBA" id="ARBA00022692"/>
    </source>
</evidence>
<feature type="transmembrane region" description="Helical" evidence="6">
    <location>
        <begin position="14"/>
        <end position="35"/>
    </location>
</feature>
<reference evidence="8 9" key="1">
    <citation type="submission" date="2019-06" db="EMBL/GenBank/DDBJ databases">
        <title>Sequencing the genomes of 1000 actinobacteria strains.</title>
        <authorList>
            <person name="Klenk H.-P."/>
        </authorList>
    </citation>
    <scope>NUCLEOTIDE SEQUENCE [LARGE SCALE GENOMIC DNA]</scope>
    <source>
        <strain evidence="8 9">DSM 24617</strain>
    </source>
</reference>
<comment type="caution">
    <text evidence="8">The sequence shown here is derived from an EMBL/GenBank/DDBJ whole genome shotgun (WGS) entry which is preliminary data.</text>
</comment>
<dbReference type="RefSeq" id="WP_142005324.1">
    <property type="nucleotide sequence ID" value="NZ_CAJTBP010000001.1"/>
</dbReference>
<dbReference type="NCBIfam" id="TIGR03954">
    <property type="entry name" value="integ_memb_HG"/>
    <property type="match status" value="1"/>
</dbReference>
<feature type="transmembrane region" description="Helical" evidence="6">
    <location>
        <begin position="47"/>
        <end position="68"/>
    </location>
</feature>
<dbReference type="Pfam" id="PF12823">
    <property type="entry name" value="DUF3817"/>
    <property type="match status" value="1"/>
</dbReference>
<evidence type="ECO:0000313" key="9">
    <source>
        <dbReference type="Proteomes" id="UP000318336"/>
    </source>
</evidence>
<gene>
    <name evidence="8" type="ORF">FB554_1434</name>
</gene>
<feature type="domain" description="DUF3817" evidence="7">
    <location>
        <begin position="13"/>
        <end position="100"/>
    </location>
</feature>
<evidence type="ECO:0000256" key="4">
    <source>
        <dbReference type="ARBA" id="ARBA00022989"/>
    </source>
</evidence>
<evidence type="ECO:0000256" key="2">
    <source>
        <dbReference type="ARBA" id="ARBA00022475"/>
    </source>
</evidence>
<dbReference type="PANTHER" id="PTHR40077:SF1">
    <property type="entry name" value="MEMBRANE PROTEIN"/>
    <property type="match status" value="1"/>
</dbReference>
<feature type="transmembrane region" description="Helical" evidence="6">
    <location>
        <begin position="75"/>
        <end position="94"/>
    </location>
</feature>
<dbReference type="GO" id="GO:0005886">
    <property type="term" value="C:plasma membrane"/>
    <property type="evidence" value="ECO:0007669"/>
    <property type="project" value="UniProtKB-SubCell"/>
</dbReference>
<protein>
    <submittedName>
        <fullName evidence="8">Integral membrane protein</fullName>
    </submittedName>
</protein>
<dbReference type="AlphaFoldDB" id="A0A542XBS2"/>